<comment type="function">
    <text evidence="5">O-methyltransferase required for two non-consecutive steps during ubiquinone biosynthesis. Catalyzes the 2 O-methylation of 3,4-dihydroxy-5-(all-trans-polyprenyl)benzoic acid into 4-hydroxy-3-methoxy-5-(all-trans-polyprenyl)benzoic acid. Also catalyzes the last step of ubiquinone biosynthesis by mediating methylation of 3-demethylubiquinone into ubiquinone. Also able to mediate the methylation of 3-demethylubiquinol into ubiquinol.</text>
</comment>
<dbReference type="FunCoup" id="W2S8U2">
    <property type="interactions" value="326"/>
</dbReference>
<dbReference type="eggNOG" id="KOG1270">
    <property type="taxonomic scope" value="Eukaryota"/>
</dbReference>
<evidence type="ECO:0000313" key="7">
    <source>
        <dbReference type="EMBL" id="ETN44433.1"/>
    </source>
</evidence>
<accession>W2S8U2</accession>
<dbReference type="GO" id="GO:0032259">
    <property type="term" value="P:methylation"/>
    <property type="evidence" value="ECO:0007669"/>
    <property type="project" value="UniProtKB-KW"/>
</dbReference>
<comment type="pathway">
    <text evidence="5">Cofactor biosynthesis; ubiquinone biosynthesis.</text>
</comment>
<dbReference type="OrthoDB" id="3265906at2759"/>
<evidence type="ECO:0000256" key="3">
    <source>
        <dbReference type="ARBA" id="ARBA00022688"/>
    </source>
</evidence>
<keyword evidence="5" id="KW-0479">Metal-binding</keyword>
<feature type="binding site" evidence="5">
    <location>
        <position position="105"/>
    </location>
    <ligand>
        <name>S-adenosyl-L-methionine</name>
        <dbReference type="ChEBI" id="CHEBI:59789"/>
    </ligand>
</feature>
<dbReference type="VEuPathDB" id="FungiDB:HMPREF1541_10614"/>
<keyword evidence="1 5" id="KW-0489">Methyltransferase</keyword>
<gene>
    <name evidence="5" type="primary">COQ3</name>
    <name evidence="7" type="ORF">HMPREF1541_10614</name>
</gene>
<comment type="catalytic activity">
    <reaction evidence="5">
        <text>a 3-demethylubiquinone + S-adenosyl-L-methionine = a ubiquinone + S-adenosyl-L-homocysteine</text>
        <dbReference type="Rhea" id="RHEA:81215"/>
        <dbReference type="Rhea" id="RHEA-COMP:9565"/>
        <dbReference type="Rhea" id="RHEA-COMP:19654"/>
        <dbReference type="ChEBI" id="CHEBI:16389"/>
        <dbReference type="ChEBI" id="CHEBI:57856"/>
        <dbReference type="ChEBI" id="CHEBI:59789"/>
        <dbReference type="ChEBI" id="CHEBI:231825"/>
    </reaction>
</comment>
<evidence type="ECO:0000313" key="8">
    <source>
        <dbReference type="Proteomes" id="UP000030752"/>
    </source>
</evidence>
<feature type="binding site" evidence="5">
    <location>
        <position position="180"/>
    </location>
    <ligand>
        <name>Mg(2+)</name>
        <dbReference type="ChEBI" id="CHEBI:18420"/>
    </ligand>
</feature>
<comment type="cofactor">
    <cofactor evidence="5">
        <name>Mg(2+)</name>
        <dbReference type="ChEBI" id="CHEBI:18420"/>
    </cofactor>
</comment>
<dbReference type="InterPro" id="IPR010233">
    <property type="entry name" value="UbiG_MeTrfase"/>
</dbReference>
<dbReference type="CDD" id="cd02440">
    <property type="entry name" value="AdoMet_MTases"/>
    <property type="match status" value="1"/>
</dbReference>
<evidence type="ECO:0000256" key="6">
    <source>
        <dbReference type="SAM" id="MobiDB-lite"/>
    </source>
</evidence>
<dbReference type="EC" id="2.1.1.114" evidence="5"/>
<feature type="binding site" evidence="5">
    <location>
        <position position="183"/>
    </location>
    <ligand>
        <name>Mg(2+)</name>
        <dbReference type="ChEBI" id="CHEBI:18420"/>
    </ligand>
</feature>
<dbReference type="RefSeq" id="XP_008713506.1">
    <property type="nucleotide sequence ID" value="XM_008715284.1"/>
</dbReference>
<comment type="subunit">
    <text evidence="5">Component of a multi-subunit COQ enzyme complex, composed of at least COQ3, COQ4, COQ5, COQ6, COQ7 and COQ9.</text>
</comment>
<feature type="binding site" evidence="5">
    <location>
        <position position="128"/>
    </location>
    <ligand>
        <name>S-adenosyl-L-methionine</name>
        <dbReference type="ChEBI" id="CHEBI:59789"/>
    </ligand>
</feature>
<protein>
    <recommendedName>
        <fullName evidence="5">Ubiquinone biosynthesis O-methyltransferase, mitochondrial</fullName>
    </recommendedName>
    <alternativeName>
        <fullName evidence="5">3-demethylubiquinol 3-O-methyltransferase</fullName>
        <ecNumber evidence="5">2.1.1.64</ecNumber>
    </alternativeName>
    <alternativeName>
        <fullName evidence="5">3-demethylubiquinone 3-O-methyltransferase</fullName>
        <ecNumber evidence="5">2.1.1.-</ecNumber>
    </alternativeName>
    <alternativeName>
        <fullName evidence="5">Polyprenyldihydroxybenzoate methyltransferase</fullName>
        <ecNumber evidence="5">2.1.1.114</ecNumber>
    </alternativeName>
</protein>
<dbReference type="EC" id="2.1.1.-" evidence="5"/>
<comment type="catalytic activity">
    <reaction evidence="5">
        <text>a 3-demethylubiquinol + S-adenosyl-L-methionine = a ubiquinol + S-adenosyl-L-homocysteine + H(+)</text>
        <dbReference type="Rhea" id="RHEA:44380"/>
        <dbReference type="Rhea" id="RHEA-COMP:9566"/>
        <dbReference type="Rhea" id="RHEA-COMP:10914"/>
        <dbReference type="ChEBI" id="CHEBI:15378"/>
        <dbReference type="ChEBI" id="CHEBI:17976"/>
        <dbReference type="ChEBI" id="CHEBI:57856"/>
        <dbReference type="ChEBI" id="CHEBI:59789"/>
        <dbReference type="ChEBI" id="CHEBI:84422"/>
        <dbReference type="EC" id="2.1.1.64"/>
    </reaction>
</comment>
<keyword evidence="4 5" id="KW-0949">S-adenosyl-L-methionine</keyword>
<keyword evidence="5" id="KW-0999">Mitochondrion inner membrane</keyword>
<keyword evidence="5" id="KW-0472">Membrane</keyword>
<dbReference type="Gene3D" id="3.40.50.150">
    <property type="entry name" value="Vaccinia Virus protein VP39"/>
    <property type="match status" value="1"/>
</dbReference>
<dbReference type="PANTHER" id="PTHR43464">
    <property type="entry name" value="METHYLTRANSFERASE"/>
    <property type="match status" value="1"/>
</dbReference>
<feature type="region of interest" description="Disordered" evidence="6">
    <location>
        <begin position="1"/>
        <end position="20"/>
    </location>
</feature>
<reference evidence="7 8" key="1">
    <citation type="submission" date="2013-03" db="EMBL/GenBank/DDBJ databases">
        <title>The Genome Sequence of Phialophora europaea CBS 101466.</title>
        <authorList>
            <consortium name="The Broad Institute Genomics Platform"/>
            <person name="Cuomo C."/>
            <person name="de Hoog S."/>
            <person name="Gorbushina A."/>
            <person name="Walker B."/>
            <person name="Young S.K."/>
            <person name="Zeng Q."/>
            <person name="Gargeya S."/>
            <person name="Fitzgerald M."/>
            <person name="Haas B."/>
            <person name="Abouelleil A."/>
            <person name="Allen A.W."/>
            <person name="Alvarado L."/>
            <person name="Arachchi H.M."/>
            <person name="Berlin A.M."/>
            <person name="Chapman S.B."/>
            <person name="Gainer-Dewar J."/>
            <person name="Goldberg J."/>
            <person name="Griggs A."/>
            <person name="Gujja S."/>
            <person name="Hansen M."/>
            <person name="Howarth C."/>
            <person name="Imamovic A."/>
            <person name="Ireland A."/>
            <person name="Larimer J."/>
            <person name="McCowan C."/>
            <person name="Murphy C."/>
            <person name="Pearson M."/>
            <person name="Poon T.W."/>
            <person name="Priest M."/>
            <person name="Roberts A."/>
            <person name="Saif S."/>
            <person name="Shea T."/>
            <person name="Sisk P."/>
            <person name="Sykes S."/>
            <person name="Wortman J."/>
            <person name="Nusbaum C."/>
            <person name="Birren B."/>
        </authorList>
    </citation>
    <scope>NUCLEOTIDE SEQUENCE [LARGE SCALE GENOMIC DNA]</scope>
    <source>
        <strain evidence="7 8">CBS 101466</strain>
    </source>
</reference>
<keyword evidence="7" id="KW-0830">Ubiquinone</keyword>
<organism evidence="7 8">
    <name type="scientific">Cyphellophora europaea (strain CBS 101466)</name>
    <name type="common">Phialophora europaea</name>
    <dbReference type="NCBI Taxonomy" id="1220924"/>
    <lineage>
        <taxon>Eukaryota</taxon>
        <taxon>Fungi</taxon>
        <taxon>Dikarya</taxon>
        <taxon>Ascomycota</taxon>
        <taxon>Pezizomycotina</taxon>
        <taxon>Eurotiomycetes</taxon>
        <taxon>Chaetothyriomycetidae</taxon>
        <taxon>Chaetothyriales</taxon>
        <taxon>Cyphellophoraceae</taxon>
        <taxon>Cyphellophora</taxon>
    </lineage>
</organism>
<dbReference type="SUPFAM" id="SSF53335">
    <property type="entry name" value="S-adenosyl-L-methionine-dependent methyltransferases"/>
    <property type="match status" value="1"/>
</dbReference>
<keyword evidence="2 5" id="KW-0808">Transferase</keyword>
<sequence length="309" mass="33476">MMRAIALPHDKTQTLTNSREAASKCFSTSSRARHGPDAASASPISTSSVSSSEVDHFSRLASSWWDPHGPSRLLHLMNPLRFDFLQSLFTQDHTANQQRTYLDVGCGGGIFASACARHPGTSSVLAIDPTPACVAVAQAHQRRDPAIQPPKLTYLNTALENIPEDKNGNRQTFDVITLFEVIEHISSPAAFLQNAAEHLKPGGWLVGSTIARSPVSYITTKLVAEAPLVGVVPAGTHDWNQYINPDELRGWFEKQTESAAVGGPGAHRWGSFTTRGVIYVPALGWKVVQGSESYGNYFFAAQKLPPLST</sequence>
<comment type="catalytic activity">
    <reaction evidence="5">
        <text>a 3,4-dihydroxy-5-(all-trans-polyprenyl)benzoate + S-adenosyl-L-methionine = a 4-hydroxy-3-methoxy-5-(all-trans-polyprenyl)benzoate + S-adenosyl-L-homocysteine + H(+)</text>
        <dbReference type="Rhea" id="RHEA:44452"/>
        <dbReference type="Rhea" id="RHEA-COMP:10930"/>
        <dbReference type="Rhea" id="RHEA-COMP:10931"/>
        <dbReference type="ChEBI" id="CHEBI:15378"/>
        <dbReference type="ChEBI" id="CHEBI:57856"/>
        <dbReference type="ChEBI" id="CHEBI:59789"/>
        <dbReference type="ChEBI" id="CHEBI:64694"/>
        <dbReference type="ChEBI" id="CHEBI:84443"/>
        <dbReference type="EC" id="2.1.1.114"/>
    </reaction>
</comment>
<dbReference type="GO" id="GO:0120537">
    <property type="term" value="F:3-demethylubiquinone 3-O-methyltransferase activity"/>
    <property type="evidence" value="ECO:0007669"/>
    <property type="project" value="RHEA"/>
</dbReference>
<keyword evidence="5" id="KW-0496">Mitochondrion</keyword>
<dbReference type="Proteomes" id="UP000030752">
    <property type="component" value="Unassembled WGS sequence"/>
</dbReference>
<dbReference type="GO" id="GO:0061542">
    <property type="term" value="F:3-demethylubiquinol 3-O-methyltransferase activity"/>
    <property type="evidence" value="ECO:0007669"/>
    <property type="project" value="UniProtKB-UniRule"/>
</dbReference>
<comment type="subcellular location">
    <subcellularLocation>
        <location evidence="5">Mitochondrion inner membrane</location>
        <topology evidence="5">Peripheral membrane protein</topology>
        <orientation evidence="5">Matrix side</orientation>
    </subcellularLocation>
</comment>
<dbReference type="Pfam" id="PF13489">
    <property type="entry name" value="Methyltransf_23"/>
    <property type="match status" value="1"/>
</dbReference>
<dbReference type="GO" id="GO:0010420">
    <property type="term" value="F:polyprenyldihydroxybenzoate methyltransferase activity"/>
    <property type="evidence" value="ECO:0007669"/>
    <property type="project" value="UniProtKB-UniRule"/>
</dbReference>
<comment type="similarity">
    <text evidence="5">Belongs to the class I-like SAM-binding methyltransferase superfamily. UbiG/COQ3 family.</text>
</comment>
<keyword evidence="3 5" id="KW-0831">Ubiquinone biosynthesis</keyword>
<dbReference type="GO" id="GO:0046872">
    <property type="term" value="F:metal ion binding"/>
    <property type="evidence" value="ECO:0007669"/>
    <property type="project" value="UniProtKB-KW"/>
</dbReference>
<dbReference type="UniPathway" id="UPA00232"/>
<feature type="region of interest" description="Disordered" evidence="6">
    <location>
        <begin position="25"/>
        <end position="49"/>
    </location>
</feature>
<feature type="binding site" evidence="5">
    <location>
        <position position="179"/>
    </location>
    <ligand>
        <name>S-adenosyl-L-methionine</name>
        <dbReference type="ChEBI" id="CHEBI:59789"/>
    </ligand>
</feature>
<dbReference type="STRING" id="1220924.W2S8U2"/>
<dbReference type="EC" id="2.1.1.64" evidence="5"/>
<dbReference type="GO" id="GO:0031314">
    <property type="term" value="C:extrinsic component of mitochondrial inner membrane"/>
    <property type="evidence" value="ECO:0007669"/>
    <property type="project" value="UniProtKB-UniRule"/>
</dbReference>
<feature type="binding site" evidence="5">
    <location>
        <position position="184"/>
    </location>
    <ligand>
        <name>Mg(2+)</name>
        <dbReference type="ChEBI" id="CHEBI:18420"/>
    </ligand>
</feature>
<feature type="compositionally biased region" description="Low complexity" evidence="6">
    <location>
        <begin position="38"/>
        <end position="49"/>
    </location>
</feature>
<dbReference type="NCBIfam" id="TIGR01983">
    <property type="entry name" value="UbiG"/>
    <property type="match status" value="1"/>
</dbReference>
<dbReference type="GeneID" id="19977953"/>
<evidence type="ECO:0000256" key="1">
    <source>
        <dbReference type="ARBA" id="ARBA00022603"/>
    </source>
</evidence>
<evidence type="ECO:0000256" key="4">
    <source>
        <dbReference type="ARBA" id="ARBA00022691"/>
    </source>
</evidence>
<dbReference type="InParanoid" id="W2S8U2"/>
<dbReference type="AlphaFoldDB" id="W2S8U2"/>
<proteinExistence type="inferred from homology"/>
<feature type="binding site" evidence="5">
    <location>
        <position position="81"/>
    </location>
    <ligand>
        <name>S-adenosyl-L-methionine</name>
        <dbReference type="ChEBI" id="CHEBI:59789"/>
    </ligand>
</feature>
<keyword evidence="8" id="KW-1185">Reference proteome</keyword>
<evidence type="ECO:0000256" key="5">
    <source>
        <dbReference type="HAMAP-Rule" id="MF_03190"/>
    </source>
</evidence>
<dbReference type="PANTHER" id="PTHR43464:SF19">
    <property type="entry name" value="UBIQUINONE BIOSYNTHESIS O-METHYLTRANSFERASE, MITOCHONDRIAL"/>
    <property type="match status" value="1"/>
</dbReference>
<dbReference type="InterPro" id="IPR029063">
    <property type="entry name" value="SAM-dependent_MTases_sf"/>
</dbReference>
<dbReference type="EMBL" id="KB822715">
    <property type="protein sequence ID" value="ETN44433.1"/>
    <property type="molecule type" value="Genomic_DNA"/>
</dbReference>
<dbReference type="HAMAP" id="MF_00472">
    <property type="entry name" value="UbiG"/>
    <property type="match status" value="1"/>
</dbReference>
<evidence type="ECO:0000256" key="2">
    <source>
        <dbReference type="ARBA" id="ARBA00022679"/>
    </source>
</evidence>
<keyword evidence="5" id="KW-0460">Magnesium</keyword>
<dbReference type="HOGENOM" id="CLU_042432_3_1_1"/>
<name>W2S8U2_CYPE1</name>